<evidence type="ECO:0000313" key="6">
    <source>
        <dbReference type="Proteomes" id="UP000479756"/>
    </source>
</evidence>
<name>A0A7C9TQ19_9MICO</name>
<feature type="region of interest" description="Disordered" evidence="2">
    <location>
        <begin position="568"/>
        <end position="587"/>
    </location>
</feature>
<dbReference type="AlphaFoldDB" id="A0A7C9TQ19"/>
<dbReference type="Gene3D" id="3.90.1750.20">
    <property type="entry name" value="Putative Large Serine Recombinase, Chain B, Domain 2"/>
    <property type="match status" value="1"/>
</dbReference>
<dbReference type="InterPro" id="IPR038109">
    <property type="entry name" value="DNA_bind_recomb_sf"/>
</dbReference>
<sequence length="625" mass="70378">MNLPETTPSSAFVAAPAPLRPARAIDERGVDENELSIINSVADRVATPGSRAVVYLRVSSKGQVNTDYDPEGISIPAQRISCQRKAEQLGLTVVAEYVEAGISGTEMSKRVAFQQMLERIRRDRDVDYVIVYKLSRFARNRTDDAIVMADLQKRGVTLVSATESIDATPVGQLMHGILAAFNEYRSREDGADIAYKMGQKAKSGGTLGRAPIGYLNTIERVEGREFRGIGVDQERAQFVKLAFELYASGKYTFQDIAEQLTDRGLTTRPTARRAGGPISDSKVHTLLRDRYYLGEVSYKGEWYEGRHPRLIENEIFERVQALMNSRGYAGERKRKHDHYLKGTLWCGRCRLEDKVNRRMIQMKIPRPNGITYEYFFCRGVQDHTCDTPYSANDRVEAAVQEHYKTITFRPEFVTAIRDRLKSTLEDQAGARHQLQEQIQEQITRLTVQEENLLDLAADPEIDTSRVRARLRDITRKRSALQDELTTVTDDISSGVEYIDAHVSLLEHPYELYQRASDEVRRELNQAIFEHIYVINDEVIGDELKSPLRELLAVERGWIAQSTESSDPSSVARAAWSDHGPAAEKATPKDGLIDEFVEALLSAPVEGVGSCSNTHMVPLEVSGFRT</sequence>
<evidence type="ECO:0000256" key="1">
    <source>
        <dbReference type="SAM" id="Coils"/>
    </source>
</evidence>
<evidence type="ECO:0000313" key="5">
    <source>
        <dbReference type="EMBL" id="NEM90915.1"/>
    </source>
</evidence>
<protein>
    <submittedName>
        <fullName evidence="5">Recombinase family protein</fullName>
    </submittedName>
</protein>
<evidence type="ECO:0000259" key="3">
    <source>
        <dbReference type="PROSITE" id="PS51736"/>
    </source>
</evidence>
<organism evidence="5 6">
    <name type="scientific">Galbitalea soli</name>
    <dbReference type="NCBI Taxonomy" id="1268042"/>
    <lineage>
        <taxon>Bacteria</taxon>
        <taxon>Bacillati</taxon>
        <taxon>Actinomycetota</taxon>
        <taxon>Actinomycetes</taxon>
        <taxon>Micrococcales</taxon>
        <taxon>Microbacteriaceae</taxon>
        <taxon>Galbitalea</taxon>
    </lineage>
</organism>
<feature type="coiled-coil region" evidence="1">
    <location>
        <begin position="417"/>
        <end position="451"/>
    </location>
</feature>
<dbReference type="InterPro" id="IPR006119">
    <property type="entry name" value="Resolv_N"/>
</dbReference>
<evidence type="ECO:0000256" key="2">
    <source>
        <dbReference type="SAM" id="MobiDB-lite"/>
    </source>
</evidence>
<dbReference type="PROSITE" id="PS51736">
    <property type="entry name" value="RECOMBINASES_3"/>
    <property type="match status" value="1"/>
</dbReference>
<dbReference type="Pfam" id="PF00239">
    <property type="entry name" value="Resolvase"/>
    <property type="match status" value="1"/>
</dbReference>
<dbReference type="InterPro" id="IPR011109">
    <property type="entry name" value="DNA_bind_recombinase_dom"/>
</dbReference>
<dbReference type="PANTHER" id="PTHR30461:SF23">
    <property type="entry name" value="DNA RECOMBINASE-RELATED"/>
    <property type="match status" value="1"/>
</dbReference>
<dbReference type="CDD" id="cd00338">
    <property type="entry name" value="Ser_Recombinase"/>
    <property type="match status" value="1"/>
</dbReference>
<dbReference type="Gene3D" id="3.40.50.1390">
    <property type="entry name" value="Resolvase, N-terminal catalytic domain"/>
    <property type="match status" value="1"/>
</dbReference>
<dbReference type="GO" id="GO:0000150">
    <property type="term" value="F:DNA strand exchange activity"/>
    <property type="evidence" value="ECO:0007669"/>
    <property type="project" value="InterPro"/>
</dbReference>
<evidence type="ECO:0000259" key="4">
    <source>
        <dbReference type="PROSITE" id="PS51737"/>
    </source>
</evidence>
<dbReference type="InterPro" id="IPR050639">
    <property type="entry name" value="SSR_resolvase"/>
</dbReference>
<keyword evidence="1" id="KW-0175">Coiled coil</keyword>
<proteinExistence type="predicted"/>
<dbReference type="EMBL" id="JAAGWZ010000001">
    <property type="protein sequence ID" value="NEM90915.1"/>
    <property type="molecule type" value="Genomic_DNA"/>
</dbReference>
<dbReference type="RefSeq" id="WP_163472517.1">
    <property type="nucleotide sequence ID" value="NZ_JAAGWZ010000001.1"/>
</dbReference>
<dbReference type="InterPro" id="IPR036162">
    <property type="entry name" value="Resolvase-like_N_sf"/>
</dbReference>
<accession>A0A7C9TQ19</accession>
<gene>
    <name evidence="5" type="ORF">G3T37_06050</name>
</gene>
<feature type="domain" description="Recombinase" evidence="4">
    <location>
        <begin position="211"/>
        <end position="329"/>
    </location>
</feature>
<dbReference type="GO" id="GO:0003677">
    <property type="term" value="F:DNA binding"/>
    <property type="evidence" value="ECO:0007669"/>
    <property type="project" value="InterPro"/>
</dbReference>
<comment type="caution">
    <text evidence="5">The sequence shown here is derived from an EMBL/GenBank/DDBJ whole genome shotgun (WGS) entry which is preliminary data.</text>
</comment>
<dbReference type="Proteomes" id="UP000479756">
    <property type="component" value="Unassembled WGS sequence"/>
</dbReference>
<feature type="domain" description="Resolvase/invertase-type recombinase catalytic" evidence="3">
    <location>
        <begin position="51"/>
        <end position="204"/>
    </location>
</feature>
<keyword evidence="6" id="KW-1185">Reference proteome</keyword>
<dbReference type="PANTHER" id="PTHR30461">
    <property type="entry name" value="DNA-INVERTASE FROM LAMBDOID PROPHAGE"/>
    <property type="match status" value="1"/>
</dbReference>
<dbReference type="PROSITE" id="PS51737">
    <property type="entry name" value="RECOMBINASE_DNA_BIND"/>
    <property type="match status" value="1"/>
</dbReference>
<dbReference type="SMART" id="SM00857">
    <property type="entry name" value="Resolvase"/>
    <property type="match status" value="1"/>
</dbReference>
<dbReference type="Pfam" id="PF07508">
    <property type="entry name" value="Recombinase"/>
    <property type="match status" value="1"/>
</dbReference>
<dbReference type="SUPFAM" id="SSF53041">
    <property type="entry name" value="Resolvase-like"/>
    <property type="match status" value="1"/>
</dbReference>
<reference evidence="5 6" key="1">
    <citation type="journal article" date="2014" name="Int. J. Syst. Evol. Microbiol.">
        <title>Description of Galbitalea soli gen. nov., sp. nov., and Frondihabitans sucicola sp. nov.</title>
        <authorList>
            <person name="Kim S.J."/>
            <person name="Lim J.M."/>
            <person name="Ahn J.H."/>
            <person name="Weon H.Y."/>
            <person name="Hamada M."/>
            <person name="Suzuki K."/>
            <person name="Ahn T.Y."/>
            <person name="Kwon S.W."/>
        </authorList>
    </citation>
    <scope>NUCLEOTIDE SEQUENCE [LARGE SCALE GENOMIC DNA]</scope>
    <source>
        <strain evidence="5 6">NBRC 108727</strain>
    </source>
</reference>